<feature type="domain" description="Stealth protein CR1 conserved region 1" evidence="5">
    <location>
        <begin position="231"/>
        <end position="257"/>
    </location>
</feature>
<dbReference type="InterPro" id="IPR021520">
    <property type="entry name" value="Stealth_CR2"/>
</dbReference>
<feature type="domain" description="Stealth protein CR4 conserved region 4" evidence="7">
    <location>
        <begin position="498"/>
        <end position="540"/>
    </location>
</feature>
<dbReference type="InterPro" id="IPR031356">
    <property type="entry name" value="Stealth_CR4"/>
</dbReference>
<dbReference type="Proteomes" id="UP001165143">
    <property type="component" value="Unassembled WGS sequence"/>
</dbReference>
<keyword evidence="2" id="KW-0808">Transferase</keyword>
<evidence type="ECO:0000313" key="8">
    <source>
        <dbReference type="EMBL" id="GLW52831.1"/>
    </source>
</evidence>
<evidence type="ECO:0000259" key="6">
    <source>
        <dbReference type="Pfam" id="PF17102"/>
    </source>
</evidence>
<name>A0A9W6PDA7_9ACTN</name>
<gene>
    <name evidence="8" type="ORF">Kpho01_08420</name>
</gene>
<dbReference type="InterPro" id="IPR031358">
    <property type="entry name" value="Stealth_CR1"/>
</dbReference>
<dbReference type="InterPro" id="IPR031357">
    <property type="entry name" value="Stealth_CR3"/>
</dbReference>
<dbReference type="InterPro" id="IPR047141">
    <property type="entry name" value="Stealth"/>
</dbReference>
<dbReference type="GO" id="GO:0000271">
    <property type="term" value="P:polysaccharide biosynthetic process"/>
    <property type="evidence" value="ECO:0007669"/>
    <property type="project" value="UniProtKB-KW"/>
</dbReference>
<keyword evidence="3" id="KW-0270">Exopolysaccharide synthesis</keyword>
<reference evidence="8" key="1">
    <citation type="submission" date="2023-02" db="EMBL/GenBank/DDBJ databases">
        <title>Kitasatospora phosalacinea NBRC 14362.</title>
        <authorList>
            <person name="Ichikawa N."/>
            <person name="Sato H."/>
            <person name="Tonouchi N."/>
        </authorList>
    </citation>
    <scope>NUCLEOTIDE SEQUENCE</scope>
    <source>
        <strain evidence="8">NBRC 14362</strain>
    </source>
</reference>
<proteinExistence type="inferred from homology"/>
<comment type="caution">
    <text evidence="8">The sequence shown here is derived from an EMBL/GenBank/DDBJ whole genome shotgun (WGS) entry which is preliminary data.</text>
</comment>
<evidence type="ECO:0000256" key="1">
    <source>
        <dbReference type="ARBA" id="ARBA00007583"/>
    </source>
</evidence>
<evidence type="ECO:0000256" key="3">
    <source>
        <dbReference type="ARBA" id="ARBA00023169"/>
    </source>
</evidence>
<dbReference type="PANTHER" id="PTHR24045:SF0">
    <property type="entry name" value="N-ACETYLGLUCOSAMINE-1-PHOSPHOTRANSFERASE SUBUNITS ALPHA_BETA"/>
    <property type="match status" value="1"/>
</dbReference>
<dbReference type="Pfam" id="PF17103">
    <property type="entry name" value="Stealth_CR4"/>
    <property type="match status" value="1"/>
</dbReference>
<evidence type="ECO:0000259" key="4">
    <source>
        <dbReference type="Pfam" id="PF11380"/>
    </source>
</evidence>
<accession>A0A9W6PDA7</accession>
<protein>
    <submittedName>
        <fullName evidence="8">Exopolysaccharide phosphotransferase</fullName>
    </submittedName>
</protein>
<organism evidence="8 9">
    <name type="scientific">Kitasatospora phosalacinea</name>
    <dbReference type="NCBI Taxonomy" id="2065"/>
    <lineage>
        <taxon>Bacteria</taxon>
        <taxon>Bacillati</taxon>
        <taxon>Actinomycetota</taxon>
        <taxon>Actinomycetes</taxon>
        <taxon>Kitasatosporales</taxon>
        <taxon>Streptomycetaceae</taxon>
        <taxon>Kitasatospora</taxon>
    </lineage>
</organism>
<dbReference type="AlphaFoldDB" id="A0A9W6PDA7"/>
<dbReference type="EMBL" id="BSRX01000004">
    <property type="protein sequence ID" value="GLW52831.1"/>
    <property type="molecule type" value="Genomic_DNA"/>
</dbReference>
<sequence length="542" mass="60145">MLGAVIPEAPAQPRAAGAWDLPGHSWLGPQWSWHPDRPRTAHTKPELTPLEGREANHRAVTALLDAAGVEHFTVPGVDDRSSVIGVPEPRRAAALAALAAGTDGSGAFATAVRPGRPLERPLRPADRADWDRFADTPVLQVSWPLLDPTGTLALGHEYGCAVEFWTVDGGLLRAPRANRIAGRVAADGPPVELPAHLFTRLLSAHGTDPVNHRTVRSRAEFDRTGIDAITFPVDLVYTWVDGTDPAWQRRKAEASGAVYHSESASDARFLSRDELRYSLRSLRLNAPWVRNVYVVTDDQRPHWLDEDVPGLRVVDHREVFADPANLPTFNSHAIESQLHRIDGLAEHFLYLNDDMFVGRPLSPHAFFTPTGIAKHFPSAARIPLGPVSAEDTPVDAACKNNRVLLEECFGRVNSQPMDHIPYALLRSVMTEMSERFPAEWARTAASRFRAMTDLSVTSSLHHYYALFTGRSVPSSLRYGYVQLAHPELAQRLARMLAWRDRDAICVNDAFSVPEDMAAQNAVLEPWLEAYFPTRSRYERGPR</sequence>
<evidence type="ECO:0000259" key="7">
    <source>
        <dbReference type="Pfam" id="PF17103"/>
    </source>
</evidence>
<evidence type="ECO:0000313" key="9">
    <source>
        <dbReference type="Proteomes" id="UP001165143"/>
    </source>
</evidence>
<feature type="domain" description="Stealth protein CR3 conserved region 3" evidence="6">
    <location>
        <begin position="419"/>
        <end position="465"/>
    </location>
</feature>
<dbReference type="PANTHER" id="PTHR24045">
    <property type="match status" value="1"/>
</dbReference>
<dbReference type="Pfam" id="PF17102">
    <property type="entry name" value="Stealth_CR3"/>
    <property type="match status" value="1"/>
</dbReference>
<dbReference type="Pfam" id="PF11380">
    <property type="entry name" value="Stealth_CR2"/>
    <property type="match status" value="1"/>
</dbReference>
<feature type="domain" description="Stealth protein CR2 conserved region 2" evidence="4">
    <location>
        <begin position="268"/>
        <end position="373"/>
    </location>
</feature>
<evidence type="ECO:0000259" key="5">
    <source>
        <dbReference type="Pfam" id="PF17101"/>
    </source>
</evidence>
<dbReference type="Pfam" id="PF17101">
    <property type="entry name" value="Stealth_CR1"/>
    <property type="match status" value="1"/>
</dbReference>
<evidence type="ECO:0000256" key="2">
    <source>
        <dbReference type="ARBA" id="ARBA00022679"/>
    </source>
</evidence>
<dbReference type="GO" id="GO:0016772">
    <property type="term" value="F:transferase activity, transferring phosphorus-containing groups"/>
    <property type="evidence" value="ECO:0007669"/>
    <property type="project" value="InterPro"/>
</dbReference>
<comment type="similarity">
    <text evidence="1">Belongs to the stealth family.</text>
</comment>